<evidence type="ECO:0000256" key="5">
    <source>
        <dbReference type="ARBA" id="ARBA00022692"/>
    </source>
</evidence>
<proteinExistence type="inferred from homology"/>
<evidence type="ECO:0000313" key="10">
    <source>
        <dbReference type="Proteomes" id="UP000032232"/>
    </source>
</evidence>
<gene>
    <name evidence="9" type="ORF">jaqu_01330</name>
</gene>
<name>A0A0D1DDP8_9RHOB</name>
<keyword evidence="10" id="KW-1185">Reference proteome</keyword>
<dbReference type="PATRIC" id="fig|935700.4.peg.141"/>
<dbReference type="GO" id="GO:1903785">
    <property type="term" value="P:L-valine transmembrane transport"/>
    <property type="evidence" value="ECO:0007669"/>
    <property type="project" value="TreeGrafter"/>
</dbReference>
<keyword evidence="3" id="KW-0813">Transport</keyword>
<reference evidence="9 10" key="1">
    <citation type="submission" date="2015-02" db="EMBL/GenBank/DDBJ databases">
        <title>Genome Sequence of Jannaschia aquimarina DSM28248, a member of the Roseobacter clade.</title>
        <authorList>
            <person name="Voget S."/>
            <person name="Daniel R."/>
        </authorList>
    </citation>
    <scope>NUCLEOTIDE SEQUENCE [LARGE SCALE GENOMIC DNA]</scope>
    <source>
        <strain evidence="9 10">GSW-M26</strain>
    </source>
</reference>
<feature type="transmembrane region" description="Helical" evidence="8">
    <location>
        <begin position="153"/>
        <end position="173"/>
    </location>
</feature>
<evidence type="ECO:0000256" key="6">
    <source>
        <dbReference type="ARBA" id="ARBA00022989"/>
    </source>
</evidence>
<dbReference type="Pfam" id="PF03591">
    <property type="entry name" value="AzlC"/>
    <property type="match status" value="1"/>
</dbReference>
<dbReference type="Proteomes" id="UP000032232">
    <property type="component" value="Unassembled WGS sequence"/>
</dbReference>
<feature type="transmembrane region" description="Helical" evidence="8">
    <location>
        <begin position="50"/>
        <end position="74"/>
    </location>
</feature>
<dbReference type="EMBL" id="JYFE01000004">
    <property type="protein sequence ID" value="KIT18113.1"/>
    <property type="molecule type" value="Genomic_DNA"/>
</dbReference>
<evidence type="ECO:0000256" key="1">
    <source>
        <dbReference type="ARBA" id="ARBA00004651"/>
    </source>
</evidence>
<comment type="caution">
    <text evidence="9">The sequence shown here is derived from an EMBL/GenBank/DDBJ whole genome shotgun (WGS) entry which is preliminary data.</text>
</comment>
<evidence type="ECO:0000256" key="4">
    <source>
        <dbReference type="ARBA" id="ARBA00022475"/>
    </source>
</evidence>
<dbReference type="STRING" id="935700.jaqu_01330"/>
<keyword evidence="6 8" id="KW-1133">Transmembrane helix</keyword>
<keyword evidence="4" id="KW-1003">Cell membrane</keyword>
<evidence type="ECO:0000256" key="3">
    <source>
        <dbReference type="ARBA" id="ARBA00022448"/>
    </source>
</evidence>
<evidence type="ECO:0000256" key="8">
    <source>
        <dbReference type="SAM" id="Phobius"/>
    </source>
</evidence>
<dbReference type="OrthoDB" id="3579489at2"/>
<feature type="transmembrane region" description="Helical" evidence="8">
    <location>
        <begin position="202"/>
        <end position="222"/>
    </location>
</feature>
<dbReference type="PANTHER" id="PTHR34979:SF1">
    <property type="entry name" value="INNER MEMBRANE PROTEIN YGAZ"/>
    <property type="match status" value="1"/>
</dbReference>
<evidence type="ECO:0000313" key="9">
    <source>
        <dbReference type="EMBL" id="KIT18113.1"/>
    </source>
</evidence>
<evidence type="ECO:0000256" key="7">
    <source>
        <dbReference type="ARBA" id="ARBA00023136"/>
    </source>
</evidence>
<organism evidence="9 10">
    <name type="scientific">Jannaschia aquimarina</name>
    <dbReference type="NCBI Taxonomy" id="935700"/>
    <lineage>
        <taxon>Bacteria</taxon>
        <taxon>Pseudomonadati</taxon>
        <taxon>Pseudomonadota</taxon>
        <taxon>Alphaproteobacteria</taxon>
        <taxon>Rhodobacterales</taxon>
        <taxon>Roseobacteraceae</taxon>
        <taxon>Jannaschia</taxon>
    </lineage>
</organism>
<dbReference type="PANTHER" id="PTHR34979">
    <property type="entry name" value="INNER MEMBRANE PROTEIN YGAZ"/>
    <property type="match status" value="1"/>
</dbReference>
<dbReference type="RefSeq" id="WP_043916997.1">
    <property type="nucleotide sequence ID" value="NZ_FZPF01000016.1"/>
</dbReference>
<keyword evidence="7 8" id="KW-0472">Membrane</keyword>
<comment type="similarity">
    <text evidence="2">Belongs to the AzlC family.</text>
</comment>
<dbReference type="InterPro" id="IPR011606">
    <property type="entry name" value="Brnchd-chn_aa_trnsp_permease"/>
</dbReference>
<protein>
    <submittedName>
        <fullName evidence="9">AzlC protein</fullName>
    </submittedName>
</protein>
<evidence type="ECO:0000256" key="2">
    <source>
        <dbReference type="ARBA" id="ARBA00010735"/>
    </source>
</evidence>
<accession>A0A0D1DDP8</accession>
<sequence>MWRGATLILPLGIGAAVYGFAFGVLAAQVGFPAWGVGLMSVGVFAGSSQIAAVDQFAANGAVAGAVVAGMALNLRCLGIMASLSEVLRATPLMKKLLAVHVTADENWALTMSERARDPSVDADFLIGSGLMVVAMWTGSTVLGAWIGAGVPDLTGYGIGFAFTAAFIAMARGLWRGRRDLLPFASSFAATAVLVRFEVEGAFAILGGAAVGVIVSGAMRLAAAGRAGTAPERPS</sequence>
<dbReference type="GO" id="GO:0005886">
    <property type="term" value="C:plasma membrane"/>
    <property type="evidence" value="ECO:0007669"/>
    <property type="project" value="UniProtKB-SubCell"/>
</dbReference>
<keyword evidence="5 8" id="KW-0812">Transmembrane</keyword>
<feature type="transmembrane region" description="Helical" evidence="8">
    <location>
        <begin position="124"/>
        <end position="147"/>
    </location>
</feature>
<comment type="subcellular location">
    <subcellularLocation>
        <location evidence="1">Cell membrane</location>
        <topology evidence="1">Multi-pass membrane protein</topology>
    </subcellularLocation>
</comment>
<dbReference type="AlphaFoldDB" id="A0A0D1DDP8"/>